<evidence type="ECO:0000313" key="1">
    <source>
        <dbReference type="EMBL" id="NCI50592.1"/>
    </source>
</evidence>
<dbReference type="InterPro" id="IPR016024">
    <property type="entry name" value="ARM-type_fold"/>
</dbReference>
<evidence type="ECO:0000313" key="2">
    <source>
        <dbReference type="Proteomes" id="UP000753802"/>
    </source>
</evidence>
<dbReference type="SUPFAM" id="SSF48371">
    <property type="entry name" value="ARM repeat"/>
    <property type="match status" value="1"/>
</dbReference>
<comment type="caution">
    <text evidence="1">The sequence shown here is derived from an EMBL/GenBank/DDBJ whole genome shotgun (WGS) entry which is preliminary data.</text>
</comment>
<dbReference type="EMBL" id="JAACJS010000015">
    <property type="protein sequence ID" value="NCI50592.1"/>
    <property type="molecule type" value="Genomic_DNA"/>
</dbReference>
<organism evidence="1 2">
    <name type="scientific">Sediminibacterium roseum</name>
    <dbReference type="NCBI Taxonomy" id="1978412"/>
    <lineage>
        <taxon>Bacteria</taxon>
        <taxon>Pseudomonadati</taxon>
        <taxon>Bacteroidota</taxon>
        <taxon>Chitinophagia</taxon>
        <taxon>Chitinophagales</taxon>
        <taxon>Chitinophagaceae</taxon>
        <taxon>Sediminibacterium</taxon>
    </lineage>
</organism>
<dbReference type="CDD" id="cd07064">
    <property type="entry name" value="AlkD_like_1"/>
    <property type="match status" value="1"/>
</dbReference>
<name>A0ABW9ZY02_9BACT</name>
<dbReference type="Gene3D" id="1.20.1660.10">
    <property type="entry name" value="Hypothetical protein (EF3068)"/>
    <property type="match status" value="1"/>
</dbReference>
<reference evidence="1 2" key="1">
    <citation type="submission" date="2020-01" db="EMBL/GenBank/DDBJ databases">
        <title>Genome analysis.</title>
        <authorList>
            <person name="Wu S."/>
            <person name="Wang G."/>
        </authorList>
    </citation>
    <scope>NUCLEOTIDE SEQUENCE [LARGE SCALE GENOMIC DNA]</scope>
    <source>
        <strain evidence="1 2">SYL130</strain>
    </source>
</reference>
<keyword evidence="2" id="KW-1185">Reference proteome</keyword>
<proteinExistence type="predicted"/>
<dbReference type="Pfam" id="PF08713">
    <property type="entry name" value="DNA_alkylation"/>
    <property type="match status" value="1"/>
</dbReference>
<dbReference type="InterPro" id="IPR014825">
    <property type="entry name" value="DNA_alkylation"/>
</dbReference>
<dbReference type="PANTHER" id="PTHR34070:SF1">
    <property type="entry name" value="DNA ALKYLATION REPAIR PROTEIN"/>
    <property type="match status" value="1"/>
</dbReference>
<accession>A0ABW9ZY02</accession>
<dbReference type="Gene3D" id="1.25.40.290">
    <property type="entry name" value="ARM repeat domains"/>
    <property type="match status" value="1"/>
</dbReference>
<gene>
    <name evidence="1" type="ORF">GWC95_11700</name>
</gene>
<dbReference type="RefSeq" id="WP_161818910.1">
    <property type="nucleotide sequence ID" value="NZ_JAACJS010000015.1"/>
</dbReference>
<dbReference type="PANTHER" id="PTHR34070">
    <property type="entry name" value="ARMADILLO-TYPE FOLD"/>
    <property type="match status" value="1"/>
</dbReference>
<sequence>MHPYLIPVSKKFKAAADAEKREWMKSYMLNQFDFFGVPAPARREIAKTHVKQHPLTLPAELEAIVKDCFQLPQRELQYFGIQLFALHKKLWNAASIGLIEHCLLQKSWWDTVDGIASEWLTAYFKMFPQQIVPVTSKWNRSANIWLQRSSIMFQKAFKKDTDTALLSKYILNCAASKEFFIQKAIGWALREYGKVNGDWVRNFVKEHTLAPLSVREARTTPPVAAKRKGTGSS</sequence>
<dbReference type="Proteomes" id="UP000753802">
    <property type="component" value="Unassembled WGS sequence"/>
</dbReference>
<protein>
    <submittedName>
        <fullName evidence="1">DNA alkylation repair protein</fullName>
    </submittedName>
</protein>